<protein>
    <submittedName>
        <fullName evidence="2">Uncharacterized protein</fullName>
    </submittedName>
</protein>
<name>A0A5C4N5G5_9RHOB</name>
<dbReference type="AlphaFoldDB" id="A0A5C4N5G5"/>
<dbReference type="RefSeq" id="WP_139074833.1">
    <property type="nucleotide sequence ID" value="NZ_VDFU01000001.1"/>
</dbReference>
<feature type="signal peptide" evidence="1">
    <location>
        <begin position="1"/>
        <end position="27"/>
    </location>
</feature>
<dbReference type="Proteomes" id="UP000305887">
    <property type="component" value="Unassembled WGS sequence"/>
</dbReference>
<gene>
    <name evidence="2" type="ORF">FHG66_01225</name>
</gene>
<proteinExistence type="predicted"/>
<evidence type="ECO:0000313" key="2">
    <source>
        <dbReference type="EMBL" id="TNC52943.1"/>
    </source>
</evidence>
<keyword evidence="3" id="KW-1185">Reference proteome</keyword>
<comment type="caution">
    <text evidence="2">The sequence shown here is derived from an EMBL/GenBank/DDBJ whole genome shotgun (WGS) entry which is preliminary data.</text>
</comment>
<accession>A0A5C4N5G5</accession>
<evidence type="ECO:0000256" key="1">
    <source>
        <dbReference type="SAM" id="SignalP"/>
    </source>
</evidence>
<evidence type="ECO:0000313" key="3">
    <source>
        <dbReference type="Proteomes" id="UP000305887"/>
    </source>
</evidence>
<keyword evidence="1" id="KW-0732">Signal</keyword>
<organism evidence="2 3">
    <name type="scientific">Rubellimicrobium rubrum</name>
    <dbReference type="NCBI Taxonomy" id="2585369"/>
    <lineage>
        <taxon>Bacteria</taxon>
        <taxon>Pseudomonadati</taxon>
        <taxon>Pseudomonadota</taxon>
        <taxon>Alphaproteobacteria</taxon>
        <taxon>Rhodobacterales</taxon>
        <taxon>Roseobacteraceae</taxon>
        <taxon>Rubellimicrobium</taxon>
    </lineage>
</organism>
<sequence length="118" mass="13233">MRASLLGAPLACLLAAMPLAAEITVHAYPPAYCAAFWQGYADVLGDDGERALADRFRDASVRLIGEAETDAIIEERRPWIRDLMDAYIYAQDDQSRKLFERLVTDCGRLEADLPYLRP</sequence>
<dbReference type="OrthoDB" id="7856615at2"/>
<dbReference type="EMBL" id="VDFU01000001">
    <property type="protein sequence ID" value="TNC52943.1"/>
    <property type="molecule type" value="Genomic_DNA"/>
</dbReference>
<feature type="chain" id="PRO_5023021903" evidence="1">
    <location>
        <begin position="28"/>
        <end position="118"/>
    </location>
</feature>
<reference evidence="2 3" key="1">
    <citation type="submission" date="2019-06" db="EMBL/GenBank/DDBJ databases">
        <title>YIM 131921 draft genome.</title>
        <authorList>
            <person name="Jiang L."/>
        </authorList>
    </citation>
    <scope>NUCLEOTIDE SEQUENCE [LARGE SCALE GENOMIC DNA]</scope>
    <source>
        <strain evidence="2 3">YIM 131921</strain>
    </source>
</reference>